<keyword evidence="3" id="KW-1185">Reference proteome</keyword>
<sequence length="356" mass="41848">MTMTTDESQRQVFEERVEGNTMKLDTTQSITIPIVVTANHRTGCIRVATLIWMENDDTSCSSSTFGDTLEKVYTESEMEEILENVKIQHQQSLNNIKNDYEKRELELRKQKIELEKKNIESSLEIIAIKQQTIELSQKYEQDVRNYNLRSTVKEKQVRELTQKMNELSMTNERLRGTKLKRNIIREDYNNSKHTMDQLNMFVITCSVNNGSTKYYAFRRKLKGLLHAVNKKTDTSCGEHVKFWYVSSNAVKDFDECKKYLNQQANENKIKLKTERNTIDVDESLTDNIAELIRAFGVYTDMIKLDEKFLHNVIETSQNYRKTDSYGVKVKQLDKFVKEQSDEMFKDIYKHIMKDLS</sequence>
<dbReference type="OrthoDB" id="6630438at2759"/>
<keyword evidence="1" id="KW-0175">Coiled coil</keyword>
<accession>A0A6G0YJ65</accession>
<proteinExistence type="predicted"/>
<protein>
    <submittedName>
        <fullName evidence="2">Uncharacterized protein</fullName>
    </submittedName>
</protein>
<evidence type="ECO:0000256" key="1">
    <source>
        <dbReference type="SAM" id="Coils"/>
    </source>
</evidence>
<name>A0A6G0YJ65_APHCR</name>
<organism evidence="2 3">
    <name type="scientific">Aphis craccivora</name>
    <name type="common">Cowpea aphid</name>
    <dbReference type="NCBI Taxonomy" id="307492"/>
    <lineage>
        <taxon>Eukaryota</taxon>
        <taxon>Metazoa</taxon>
        <taxon>Ecdysozoa</taxon>
        <taxon>Arthropoda</taxon>
        <taxon>Hexapoda</taxon>
        <taxon>Insecta</taxon>
        <taxon>Pterygota</taxon>
        <taxon>Neoptera</taxon>
        <taxon>Paraneoptera</taxon>
        <taxon>Hemiptera</taxon>
        <taxon>Sternorrhyncha</taxon>
        <taxon>Aphidomorpha</taxon>
        <taxon>Aphidoidea</taxon>
        <taxon>Aphididae</taxon>
        <taxon>Aphidini</taxon>
        <taxon>Aphis</taxon>
        <taxon>Aphis</taxon>
    </lineage>
</organism>
<comment type="caution">
    <text evidence="2">The sequence shown here is derived from an EMBL/GenBank/DDBJ whole genome shotgun (WGS) entry which is preliminary data.</text>
</comment>
<evidence type="ECO:0000313" key="3">
    <source>
        <dbReference type="Proteomes" id="UP000478052"/>
    </source>
</evidence>
<dbReference type="EMBL" id="VUJU01003697">
    <property type="protein sequence ID" value="KAF0757033.1"/>
    <property type="molecule type" value="Genomic_DNA"/>
</dbReference>
<feature type="coiled-coil region" evidence="1">
    <location>
        <begin position="93"/>
        <end position="122"/>
    </location>
</feature>
<gene>
    <name evidence="2" type="ORF">FWK35_00014235</name>
</gene>
<dbReference type="Proteomes" id="UP000478052">
    <property type="component" value="Unassembled WGS sequence"/>
</dbReference>
<feature type="non-terminal residue" evidence="2">
    <location>
        <position position="356"/>
    </location>
</feature>
<reference evidence="2 3" key="1">
    <citation type="submission" date="2019-08" db="EMBL/GenBank/DDBJ databases">
        <title>Whole genome of Aphis craccivora.</title>
        <authorList>
            <person name="Voronova N.V."/>
            <person name="Shulinski R.S."/>
            <person name="Bandarenka Y.V."/>
            <person name="Zhorov D.G."/>
            <person name="Warner D."/>
        </authorList>
    </citation>
    <scope>NUCLEOTIDE SEQUENCE [LARGE SCALE GENOMIC DNA]</scope>
    <source>
        <strain evidence="2">180601</strain>
        <tissue evidence="2">Whole Body</tissue>
    </source>
</reference>
<dbReference type="AlphaFoldDB" id="A0A6G0YJ65"/>
<evidence type="ECO:0000313" key="2">
    <source>
        <dbReference type="EMBL" id="KAF0757033.1"/>
    </source>
</evidence>